<evidence type="ECO:0000313" key="2">
    <source>
        <dbReference type="EMBL" id="NRF18003.1"/>
    </source>
</evidence>
<organism evidence="2 3">
    <name type="scientific">Agrobacterium pusense</name>
    <dbReference type="NCBI Taxonomy" id="648995"/>
    <lineage>
        <taxon>Bacteria</taxon>
        <taxon>Pseudomonadati</taxon>
        <taxon>Pseudomonadota</taxon>
        <taxon>Alphaproteobacteria</taxon>
        <taxon>Hyphomicrobiales</taxon>
        <taxon>Rhizobiaceae</taxon>
        <taxon>Rhizobium/Agrobacterium group</taxon>
        <taxon>Agrobacterium</taxon>
    </lineage>
</organism>
<protein>
    <recommendedName>
        <fullName evidence="4">Conjugal transfer protein TrbM</fullName>
    </recommendedName>
</protein>
<dbReference type="RefSeq" id="WP_172873341.1">
    <property type="nucleotide sequence ID" value="NZ_JABRWL010000004.1"/>
</dbReference>
<dbReference type="PROSITE" id="PS51257">
    <property type="entry name" value="PROKAR_LIPOPROTEIN"/>
    <property type="match status" value="1"/>
</dbReference>
<accession>A0AA44EGE2</accession>
<dbReference type="EMBL" id="JABRWM010000003">
    <property type="protein sequence ID" value="NRF18003.1"/>
    <property type="molecule type" value="Genomic_DNA"/>
</dbReference>
<evidence type="ECO:0008006" key="4">
    <source>
        <dbReference type="Google" id="ProtNLM"/>
    </source>
</evidence>
<keyword evidence="1" id="KW-0732">Signal</keyword>
<name>A0AA44EGE2_9HYPH</name>
<comment type="caution">
    <text evidence="2">The sequence shown here is derived from an EMBL/GenBank/DDBJ whole genome shotgun (WGS) entry which is preliminary data.</text>
</comment>
<gene>
    <name evidence="2" type="ORF">FOB26_02405</name>
</gene>
<dbReference type="AlphaFoldDB" id="A0AA44EGE2"/>
<evidence type="ECO:0000256" key="1">
    <source>
        <dbReference type="SAM" id="SignalP"/>
    </source>
</evidence>
<sequence>MRKPVQLKNFVIGAAMIAGCAFVTAPAQAEDLWPCEVALCIANPAGPMAVSECVAPIKKLYRHLAKGRSFPMCKSADGHVQFTRYGMELQEDCPAGTRTVYRDNDEGRSFGRNMRMCEKFVPTNGGFYSGDNEQFEYRIIDGKRVYGQVVTEAAPVRQKPRYLDYVVQGDSRRLWW</sequence>
<keyword evidence="3" id="KW-1185">Reference proteome</keyword>
<reference evidence="2" key="1">
    <citation type="submission" date="2019-07" db="EMBL/GenBank/DDBJ databases">
        <title>FDA dAtabase for Regulatory Grade micrObial Sequences (FDA-ARGOS): Supporting development and validation of Infectious Disease Dx tests.</title>
        <authorList>
            <person name="Bachman M."/>
            <person name="Young C."/>
            <person name="Tallon L."/>
            <person name="Sadzewicz L."/>
            <person name="Vavikolanu K."/>
            <person name="Mehta A."/>
            <person name="Aluvathingal J."/>
            <person name="Nadendla S."/>
            <person name="Nandy P."/>
            <person name="Geyer C."/>
            <person name="Yan Y."/>
            <person name="Sichtig H."/>
        </authorList>
    </citation>
    <scope>NUCLEOTIDE SEQUENCE</scope>
    <source>
        <strain evidence="2">FDAARGOS_618</strain>
        <plasmid evidence="2">unnamed3</plasmid>
    </source>
</reference>
<proteinExistence type="predicted"/>
<feature type="chain" id="PRO_5041454497" description="Conjugal transfer protein TrbM" evidence="1">
    <location>
        <begin position="30"/>
        <end position="176"/>
    </location>
</feature>
<dbReference type="Proteomes" id="UP001155820">
    <property type="component" value="Unassembled WGS sequence"/>
</dbReference>
<geneLocation type="plasmid" evidence="2">
    <name>unnamed3</name>
</geneLocation>
<keyword evidence="2" id="KW-0614">Plasmid</keyword>
<feature type="signal peptide" evidence="1">
    <location>
        <begin position="1"/>
        <end position="29"/>
    </location>
</feature>
<evidence type="ECO:0000313" key="3">
    <source>
        <dbReference type="Proteomes" id="UP001155820"/>
    </source>
</evidence>